<gene>
    <name evidence="5" type="ordered locus">Metme_1965</name>
</gene>
<evidence type="ECO:0000256" key="3">
    <source>
        <dbReference type="ARBA" id="ARBA00023125"/>
    </source>
</evidence>
<protein>
    <submittedName>
        <fullName evidence="5">Restriction modification system DNA specificity domain protein</fullName>
    </submittedName>
</protein>
<reference key="2">
    <citation type="submission" date="2011-05" db="EMBL/GenBank/DDBJ databases">
        <title>Complete genome sequence of the aerobic marine methanotroph Methylomonas methanica MC09.</title>
        <authorList>
            <person name="Boden R."/>
            <person name="Cunliffe M."/>
            <person name="Scanlan J."/>
            <person name="Moussard H."/>
            <person name="Kits K.D."/>
            <person name="Klotz M."/>
            <person name="Jetten M."/>
            <person name="Vuilleumier S."/>
            <person name="Han J."/>
            <person name="Peters L."/>
            <person name="Mikhailova N."/>
            <person name="Teshima H."/>
            <person name="Tapia R."/>
            <person name="Kyrpides N."/>
            <person name="Ivanova N."/>
            <person name="Pagani I."/>
            <person name="Cheng J.-F."/>
            <person name="Goodwin L."/>
            <person name="Han C."/>
            <person name="Hauser L."/>
            <person name="Land M."/>
            <person name="Lapidus A."/>
            <person name="Lucas S."/>
            <person name="Pitluck S."/>
            <person name="Woyke T."/>
            <person name="Stein L.Y."/>
            <person name="Murrell C."/>
        </authorList>
    </citation>
    <scope>NUCLEOTIDE SEQUENCE</scope>
    <source>
        <strain>MC09</strain>
    </source>
</reference>
<dbReference type="AlphaFoldDB" id="G0A548"/>
<evidence type="ECO:0000313" key="5">
    <source>
        <dbReference type="EMBL" id="AEG00378.1"/>
    </source>
</evidence>
<organism evidence="5 6">
    <name type="scientific">Methylomonas methanica (strain DSM 25384 / MC09)</name>
    <dbReference type="NCBI Taxonomy" id="857087"/>
    <lineage>
        <taxon>Bacteria</taxon>
        <taxon>Pseudomonadati</taxon>
        <taxon>Pseudomonadota</taxon>
        <taxon>Gammaproteobacteria</taxon>
        <taxon>Methylococcales</taxon>
        <taxon>Methylococcaceae</taxon>
        <taxon>Methylomonas</taxon>
    </lineage>
</organism>
<dbReference type="OrthoDB" id="9798929at2"/>
<dbReference type="SUPFAM" id="SSF116734">
    <property type="entry name" value="DNA methylase specificity domain"/>
    <property type="match status" value="2"/>
</dbReference>
<name>G0A548_METMM</name>
<evidence type="ECO:0000313" key="6">
    <source>
        <dbReference type="Proteomes" id="UP000008888"/>
    </source>
</evidence>
<dbReference type="REBASE" id="36272">
    <property type="entry name" value="S.Mme9ORF1963P"/>
</dbReference>
<dbReference type="EMBL" id="CP002738">
    <property type="protein sequence ID" value="AEG00378.1"/>
    <property type="molecule type" value="Genomic_DNA"/>
</dbReference>
<evidence type="ECO:0000256" key="2">
    <source>
        <dbReference type="ARBA" id="ARBA00022747"/>
    </source>
</evidence>
<dbReference type="InterPro" id="IPR044946">
    <property type="entry name" value="Restrct_endonuc_typeI_TRD_sf"/>
</dbReference>
<keyword evidence="6" id="KW-1185">Reference proteome</keyword>
<dbReference type="GO" id="GO:0003677">
    <property type="term" value="F:DNA binding"/>
    <property type="evidence" value="ECO:0007669"/>
    <property type="project" value="UniProtKB-KW"/>
</dbReference>
<dbReference type="CDD" id="cd17273">
    <property type="entry name" value="RMtype1_S_EcoJA69PI-TRD1-CR1_like"/>
    <property type="match status" value="1"/>
</dbReference>
<dbReference type="RefSeq" id="WP_013818625.1">
    <property type="nucleotide sequence ID" value="NC_015572.1"/>
</dbReference>
<dbReference type="KEGG" id="mmt:Metme_1965"/>
<dbReference type="Pfam" id="PF01420">
    <property type="entry name" value="Methylase_S"/>
    <property type="match status" value="2"/>
</dbReference>
<accession>G0A548</accession>
<sequence length="466" mass="50308">MSSESHTCTVEELVASGILAPPLDGNHGAIHPKASDFVPSGIPFIMASDMHDGRVDTTNCAFISQKQASSLRKGFSKSGDVLLSHKATIGRTALVGDMGYPYLVLTPQVTYYRVLKPTLLNNRFLKYYFDSQPFQETLAAWAGSGSTRAYLGITAQRKLPITLPPISTQKAIAETVGALDDRIALLRETNATLEAIAQALFKSWFVDFDPVHAKQLGRIPEGAVQGSTSAAQGRMPLAALDEATAALFPDSFEESVLGLVPRGWRAAPIGDVVEIVGGGTPDTKEPSFWEPAEHCWTTPKDLSGIHSPILLSTDRKLSTKGLAKVSSGLLPTGTLLMSSRAPIGYLAIAQVPLAINQGYIAILPASELPPLFMLYWCRQNMDNIKGRANGSTFMEISKKAFRPIPAVVPNSKVIKAFVDVVGALFERLVENEKQAQTLATLRDTLLPRLISGQLRLPEAEAMLETV</sequence>
<comment type="similarity">
    <text evidence="1">Belongs to the type-I restriction system S methylase family.</text>
</comment>
<dbReference type="InterPro" id="IPR000055">
    <property type="entry name" value="Restrct_endonuc_typeI_TRD"/>
</dbReference>
<dbReference type="Proteomes" id="UP000008888">
    <property type="component" value="Chromosome"/>
</dbReference>
<feature type="domain" description="Type I restriction modification DNA specificity" evidence="4">
    <location>
        <begin position="41"/>
        <end position="194"/>
    </location>
</feature>
<dbReference type="Gene3D" id="1.10.287.1120">
    <property type="entry name" value="Bipartite methylase S protein"/>
    <property type="match status" value="1"/>
</dbReference>
<feature type="domain" description="Type I restriction modification DNA specificity" evidence="4">
    <location>
        <begin position="261"/>
        <end position="426"/>
    </location>
</feature>
<dbReference type="PANTHER" id="PTHR30408:SF13">
    <property type="entry name" value="TYPE I RESTRICTION ENZYME HINDI SPECIFICITY SUBUNIT"/>
    <property type="match status" value="1"/>
</dbReference>
<keyword evidence="3" id="KW-0238">DNA-binding</keyword>
<keyword evidence="2" id="KW-0680">Restriction system</keyword>
<dbReference type="eggNOG" id="COG0732">
    <property type="taxonomic scope" value="Bacteria"/>
</dbReference>
<reference evidence="5 6" key="1">
    <citation type="journal article" date="2011" name="J. Bacteriol.">
        <title>Complete Genome Sequence of the Aerobic Marine Methanotroph Methylomonas methanica MC09.</title>
        <authorList>
            <person name="Boden R."/>
            <person name="Cunliffe M."/>
            <person name="Scanlan J."/>
            <person name="Moussard H."/>
            <person name="Kits K.D."/>
            <person name="Klotz M.G."/>
            <person name="Jetten M.S."/>
            <person name="Vuilleumier S."/>
            <person name="Han J."/>
            <person name="Peters L."/>
            <person name="Mikhailova N."/>
            <person name="Teshima H."/>
            <person name="Tapia R."/>
            <person name="Kyrpides N."/>
            <person name="Ivanova N."/>
            <person name="Pagani I."/>
            <person name="Cheng J.F."/>
            <person name="Goodwin L."/>
            <person name="Han C."/>
            <person name="Hauser L."/>
            <person name="Land M.L."/>
            <person name="Lapidus A."/>
            <person name="Lucas S."/>
            <person name="Pitluck S."/>
            <person name="Woyke T."/>
            <person name="Stein L."/>
            <person name="Murrell J.C."/>
        </authorList>
    </citation>
    <scope>NUCLEOTIDE SEQUENCE [LARGE SCALE GENOMIC DNA]</scope>
    <source>
        <strain evidence="5 6">MC09</strain>
    </source>
</reference>
<dbReference type="PANTHER" id="PTHR30408">
    <property type="entry name" value="TYPE-1 RESTRICTION ENZYME ECOKI SPECIFICITY PROTEIN"/>
    <property type="match status" value="1"/>
</dbReference>
<reference evidence="6" key="3">
    <citation type="submission" date="2011-05" db="EMBL/GenBank/DDBJ databases">
        <title>Complete sequence of Methylomonas methanica MC09.</title>
        <authorList>
            <consortium name="US DOE Joint Genome Institute"/>
            <person name="Lucas S."/>
            <person name="Han J."/>
            <person name="Lapidus A."/>
            <person name="Cheng J.-F."/>
            <person name="Goodwin L."/>
            <person name="Pitluck S."/>
            <person name="Peters L."/>
            <person name="Mikhailova N."/>
            <person name="Teshima H."/>
            <person name="Han C."/>
            <person name="Tapia R."/>
            <person name="Land M."/>
            <person name="Hauser L."/>
            <person name="Kyrpides N."/>
            <person name="Ivanova N."/>
            <person name="Pagani I."/>
            <person name="Stein L."/>
            <person name="Woyke T."/>
        </authorList>
    </citation>
    <scope>NUCLEOTIDE SEQUENCE [LARGE SCALE GENOMIC DNA]</scope>
    <source>
        <strain evidence="6">MC09</strain>
    </source>
</reference>
<proteinExistence type="inferred from homology"/>
<dbReference type="GO" id="GO:0009307">
    <property type="term" value="P:DNA restriction-modification system"/>
    <property type="evidence" value="ECO:0007669"/>
    <property type="project" value="UniProtKB-KW"/>
</dbReference>
<dbReference type="HOGENOM" id="CLU_021095_2_1_6"/>
<evidence type="ECO:0000256" key="1">
    <source>
        <dbReference type="ARBA" id="ARBA00010923"/>
    </source>
</evidence>
<dbReference type="STRING" id="857087.Metme_1965"/>
<dbReference type="InterPro" id="IPR052021">
    <property type="entry name" value="Type-I_RS_S_subunit"/>
</dbReference>
<evidence type="ECO:0000259" key="4">
    <source>
        <dbReference type="Pfam" id="PF01420"/>
    </source>
</evidence>
<dbReference type="Gene3D" id="3.90.220.20">
    <property type="entry name" value="DNA methylase specificity domains"/>
    <property type="match status" value="2"/>
</dbReference>